<evidence type="ECO:0000259" key="3">
    <source>
        <dbReference type="Pfam" id="PF18962"/>
    </source>
</evidence>
<dbReference type="Pfam" id="PF17164">
    <property type="entry name" value="DUF5122"/>
    <property type="match status" value="2"/>
</dbReference>
<dbReference type="AlphaFoldDB" id="A0A1H6K5M0"/>
<dbReference type="NCBIfam" id="TIGR04183">
    <property type="entry name" value="Por_Secre_tail"/>
    <property type="match status" value="1"/>
</dbReference>
<evidence type="ECO:0000313" key="4">
    <source>
        <dbReference type="EMBL" id="SEH70239.1"/>
    </source>
</evidence>
<keyword evidence="5" id="KW-1185">Reference proteome</keyword>
<sequence>MKKIITFFVFCFTSIMFCQAQYLDTNFGNQGSVSEIFTGKQSRPEEIIYLDDGKFLILSFRYDFFAGMWSNFDFYLSRYHANGKIDTSFGTNGFLVYSSPSTSQRAPLLNMFKLNDGKIMVHCYHDNSTRLIRFSSIGVIDSSFGTNGEVNLSTGEYYKIVQTANNKFLLLGQYYDGYNNMYQFARLNTNGTFDTTFGTNGTKIVDPTAYRFDLISDIAYTTDDKIITIGMSYDSSTTTKGVIARFTSLGVLDTSFGTNGLVTLDVNTPGNNALLKNVAIQQNNGTIVICGDAMSPGGTGGFYGAQPFLAKINKNGTMVKQFGTNGIKYYNTIFQANDSFTGINFHNNTILISGTASKPFPYMQTFYYLRLVNNDGSDVIDFGNNGIMLLNLGTTTPDVVNHFNKTLIVDNQIYGLGMSTYIKGLDYATTFFKLKKGTLSNNEQLAQQFNMYPNPATNIVNITNSENLMVKKVIVYDIAGKQLSTHIFNNEPNIQLNIENLASGNYLLHLHTSQGVAVKKLIKL</sequence>
<proteinExistence type="predicted"/>
<gene>
    <name evidence="4" type="ORF">SAMN02927937_00951</name>
</gene>
<feature type="chain" id="PRO_5011491090" evidence="2">
    <location>
        <begin position="21"/>
        <end position="524"/>
    </location>
</feature>
<dbReference type="InterPro" id="IPR026444">
    <property type="entry name" value="Secre_tail"/>
</dbReference>
<feature type="domain" description="Secretion system C-terminal sorting" evidence="3">
    <location>
        <begin position="451"/>
        <end position="522"/>
    </location>
</feature>
<reference evidence="4 5" key="1">
    <citation type="submission" date="2016-10" db="EMBL/GenBank/DDBJ databases">
        <authorList>
            <person name="de Groot N.N."/>
        </authorList>
    </citation>
    <scope>NUCLEOTIDE SEQUENCE [LARGE SCALE GENOMIC DNA]</scope>
    <source>
        <strain evidence="4 5">CGMCC 1.10825</strain>
    </source>
</reference>
<dbReference type="Proteomes" id="UP000199634">
    <property type="component" value="Unassembled WGS sequence"/>
</dbReference>
<name>A0A1H6K5M0_9FLAO</name>
<organism evidence="4 5">
    <name type="scientific">Paenimyroides marinum</name>
    <dbReference type="NCBI Taxonomy" id="1159016"/>
    <lineage>
        <taxon>Bacteria</taxon>
        <taxon>Pseudomonadati</taxon>
        <taxon>Bacteroidota</taxon>
        <taxon>Flavobacteriia</taxon>
        <taxon>Flavobacteriales</taxon>
        <taxon>Flavobacteriaceae</taxon>
        <taxon>Paenimyroides</taxon>
    </lineage>
</organism>
<dbReference type="Gene3D" id="2.80.10.50">
    <property type="match status" value="2"/>
</dbReference>
<dbReference type="InterPro" id="IPR013431">
    <property type="entry name" value="Delta_60_rpt"/>
</dbReference>
<dbReference type="EMBL" id="FNXE01000009">
    <property type="protein sequence ID" value="SEH70239.1"/>
    <property type="molecule type" value="Genomic_DNA"/>
</dbReference>
<dbReference type="NCBIfam" id="TIGR02608">
    <property type="entry name" value="delta_60_rpt"/>
    <property type="match status" value="4"/>
</dbReference>
<dbReference type="RefSeq" id="WP_091096888.1">
    <property type="nucleotide sequence ID" value="NZ_FNXE01000009.1"/>
</dbReference>
<accession>A0A1H6K5M0</accession>
<dbReference type="STRING" id="1159016.SAMN02927937_00951"/>
<protein>
    <submittedName>
        <fullName evidence="4">Delta-60 repeat domain-containing protein/Por secretion system C-terminal sorting domain-containing protein</fullName>
    </submittedName>
</protein>
<feature type="signal peptide" evidence="2">
    <location>
        <begin position="1"/>
        <end position="20"/>
    </location>
</feature>
<keyword evidence="1 2" id="KW-0732">Signal</keyword>
<evidence type="ECO:0000256" key="1">
    <source>
        <dbReference type="ARBA" id="ARBA00022729"/>
    </source>
</evidence>
<evidence type="ECO:0000313" key="5">
    <source>
        <dbReference type="Proteomes" id="UP000199634"/>
    </source>
</evidence>
<evidence type="ECO:0000256" key="2">
    <source>
        <dbReference type="SAM" id="SignalP"/>
    </source>
</evidence>
<dbReference type="OrthoDB" id="9805017at2"/>
<dbReference type="Pfam" id="PF18962">
    <property type="entry name" value="Por_Secre_tail"/>
    <property type="match status" value="1"/>
</dbReference>